<gene>
    <name evidence="1" type="ORF">RchiOBHm_Chr2g0095871</name>
</gene>
<protein>
    <submittedName>
        <fullName evidence="1">Uncharacterized protein</fullName>
    </submittedName>
</protein>
<sequence length="50" mass="5953">MITTHQRPPRRSLFLHRSRPLFLTTSFHLSLHYGCYPQRFSLGCFEEISS</sequence>
<dbReference type="Proteomes" id="UP000238479">
    <property type="component" value="Chromosome 2"/>
</dbReference>
<dbReference type="Gramene" id="PRQ47084">
    <property type="protein sequence ID" value="PRQ47084"/>
    <property type="gene ID" value="RchiOBHm_Chr2g0095871"/>
</dbReference>
<name>A0A2P6RKY1_ROSCH</name>
<evidence type="ECO:0000313" key="2">
    <source>
        <dbReference type="Proteomes" id="UP000238479"/>
    </source>
</evidence>
<accession>A0A2P6RKY1</accession>
<reference evidence="1 2" key="1">
    <citation type="journal article" date="2018" name="Nat. Genet.">
        <title>The Rosa genome provides new insights in the design of modern roses.</title>
        <authorList>
            <person name="Bendahmane M."/>
        </authorList>
    </citation>
    <scope>NUCLEOTIDE SEQUENCE [LARGE SCALE GENOMIC DNA]</scope>
    <source>
        <strain evidence="2">cv. Old Blush</strain>
    </source>
</reference>
<evidence type="ECO:0000313" key="1">
    <source>
        <dbReference type="EMBL" id="PRQ47084.1"/>
    </source>
</evidence>
<keyword evidence="2" id="KW-1185">Reference proteome</keyword>
<proteinExistence type="predicted"/>
<dbReference type="AlphaFoldDB" id="A0A2P6RKY1"/>
<dbReference type="EMBL" id="PDCK01000040">
    <property type="protein sequence ID" value="PRQ47084.1"/>
    <property type="molecule type" value="Genomic_DNA"/>
</dbReference>
<comment type="caution">
    <text evidence="1">The sequence shown here is derived from an EMBL/GenBank/DDBJ whole genome shotgun (WGS) entry which is preliminary data.</text>
</comment>
<organism evidence="1 2">
    <name type="scientific">Rosa chinensis</name>
    <name type="common">China rose</name>
    <dbReference type="NCBI Taxonomy" id="74649"/>
    <lineage>
        <taxon>Eukaryota</taxon>
        <taxon>Viridiplantae</taxon>
        <taxon>Streptophyta</taxon>
        <taxon>Embryophyta</taxon>
        <taxon>Tracheophyta</taxon>
        <taxon>Spermatophyta</taxon>
        <taxon>Magnoliopsida</taxon>
        <taxon>eudicotyledons</taxon>
        <taxon>Gunneridae</taxon>
        <taxon>Pentapetalae</taxon>
        <taxon>rosids</taxon>
        <taxon>fabids</taxon>
        <taxon>Rosales</taxon>
        <taxon>Rosaceae</taxon>
        <taxon>Rosoideae</taxon>
        <taxon>Rosoideae incertae sedis</taxon>
        <taxon>Rosa</taxon>
    </lineage>
</organism>